<evidence type="ECO:0000259" key="4">
    <source>
        <dbReference type="Pfam" id="PF24278"/>
    </source>
</evidence>
<accession>C7NTU1</accession>
<dbReference type="GeneID" id="8383015"/>
<proteinExistence type="predicted"/>
<dbReference type="KEGG" id="hut:Huta_0745"/>
<dbReference type="HOGENOM" id="CLU_092678_1_0_2"/>
<keyword evidence="6" id="KW-1185">Reference proteome</keyword>
<evidence type="ECO:0000256" key="1">
    <source>
        <dbReference type="ARBA" id="ARBA00023015"/>
    </source>
</evidence>
<dbReference type="Pfam" id="PF04967">
    <property type="entry name" value="HTH_10"/>
    <property type="match status" value="1"/>
</dbReference>
<evidence type="ECO:0000256" key="2">
    <source>
        <dbReference type="ARBA" id="ARBA00023163"/>
    </source>
</evidence>
<evidence type="ECO:0000313" key="6">
    <source>
        <dbReference type="Proteomes" id="UP000002071"/>
    </source>
</evidence>
<dbReference type="RefSeq" id="WP_015788510.1">
    <property type="nucleotide sequence ID" value="NC_013158.1"/>
</dbReference>
<organism evidence="5 6">
    <name type="scientific">Halorhabdus utahensis (strain DSM 12940 / JCM 11049 / AX-2)</name>
    <dbReference type="NCBI Taxonomy" id="519442"/>
    <lineage>
        <taxon>Archaea</taxon>
        <taxon>Methanobacteriati</taxon>
        <taxon>Methanobacteriota</taxon>
        <taxon>Stenosarchaea group</taxon>
        <taxon>Halobacteria</taxon>
        <taxon>Halobacteriales</taxon>
        <taxon>Haloarculaceae</taxon>
        <taxon>Halorhabdus</taxon>
    </lineage>
</organism>
<dbReference type="PANTHER" id="PTHR34236">
    <property type="entry name" value="DIMETHYL SULFOXIDE REDUCTASE TRANSCRIPTIONAL ACTIVATOR"/>
    <property type="match status" value="1"/>
</dbReference>
<dbReference type="Proteomes" id="UP000002071">
    <property type="component" value="Chromosome"/>
</dbReference>
<dbReference type="EMBL" id="CP001687">
    <property type="protein sequence ID" value="ACV10930.1"/>
    <property type="molecule type" value="Genomic_DNA"/>
</dbReference>
<keyword evidence="1" id="KW-0805">Transcription regulation</keyword>
<dbReference type="Pfam" id="PF24278">
    <property type="entry name" value="HVO_0513_N"/>
    <property type="match status" value="1"/>
</dbReference>
<evidence type="ECO:0000313" key="5">
    <source>
        <dbReference type="EMBL" id="ACV10930.1"/>
    </source>
</evidence>
<keyword evidence="2" id="KW-0804">Transcription</keyword>
<sequence>MRYLRARLDLPAELHHPMQEFLRESDRMEREELLTWNVLPGRDVEYALFYAVGDRAAYREAIDDVDSIPEYTLTPIDDESFYIYVCQETREEERVWRTVFADLNLVVMPPIVYDSRARTHITVVGTDDSLSTLVEQLEAGPGVDVEVLELGDFDRRHGAIAGQLTGRQLELVETAAELGYYEVPRGASLEAVADAAGVARSTASTVLRRAESAVMGALVGA</sequence>
<dbReference type="PANTHER" id="PTHR34236:SF1">
    <property type="entry name" value="DIMETHYL SULFOXIDE REDUCTASE TRANSCRIPTIONAL ACTIVATOR"/>
    <property type="match status" value="1"/>
</dbReference>
<evidence type="ECO:0000259" key="3">
    <source>
        <dbReference type="Pfam" id="PF04967"/>
    </source>
</evidence>
<dbReference type="eggNOG" id="arCOG02274">
    <property type="taxonomic scope" value="Archaea"/>
</dbReference>
<feature type="domain" description="HTH bat-type" evidence="3">
    <location>
        <begin position="164"/>
        <end position="215"/>
    </location>
</feature>
<protein>
    <submittedName>
        <fullName evidence="5">Bacterio-opsin activator HTH domain protein</fullName>
    </submittedName>
</protein>
<dbReference type="InterPro" id="IPR007050">
    <property type="entry name" value="HTH_bacterioopsin"/>
</dbReference>
<dbReference type="AlphaFoldDB" id="C7NTU1"/>
<name>C7NTU1_HALUD</name>
<feature type="domain" description="HVO-0513-like N-terminal" evidence="4">
    <location>
        <begin position="16"/>
        <end position="152"/>
    </location>
</feature>
<dbReference type="InterPro" id="IPR056493">
    <property type="entry name" value="HVO_0513_N"/>
</dbReference>
<reference evidence="5 6" key="1">
    <citation type="journal article" date="2009" name="Stand. Genomic Sci.">
        <title>Complete genome sequence of Halorhabdus utahensis type strain (AX-2).</title>
        <authorList>
            <person name="Anderson I."/>
            <person name="Tindall B.J."/>
            <person name="Pomrenke H."/>
            <person name="Goker M."/>
            <person name="Lapidus A."/>
            <person name="Nolan M."/>
            <person name="Copeland A."/>
            <person name="Glavina Del Rio T."/>
            <person name="Chen F."/>
            <person name="Tice H."/>
            <person name="Cheng J.F."/>
            <person name="Lucas S."/>
            <person name="Chertkov O."/>
            <person name="Bruce D."/>
            <person name="Brettin T."/>
            <person name="Detter J.C."/>
            <person name="Han C."/>
            <person name="Goodwin L."/>
            <person name="Land M."/>
            <person name="Hauser L."/>
            <person name="Chang Y.J."/>
            <person name="Jeffries C.D."/>
            <person name="Pitluck S."/>
            <person name="Pati A."/>
            <person name="Mavromatis K."/>
            <person name="Ivanova N."/>
            <person name="Ovchinnikova G."/>
            <person name="Chen A."/>
            <person name="Palaniappan K."/>
            <person name="Chain P."/>
            <person name="Rohde M."/>
            <person name="Bristow J."/>
            <person name="Eisen J.A."/>
            <person name="Markowitz V."/>
            <person name="Hugenholtz P."/>
            <person name="Kyrpides N.C."/>
            <person name="Klenk H.P."/>
        </authorList>
    </citation>
    <scope>NUCLEOTIDE SEQUENCE [LARGE SCALE GENOMIC DNA]</scope>
    <source>
        <strain evidence="6">DSM 12940 / JCM 11049 / AX-2</strain>
    </source>
</reference>
<dbReference type="OrthoDB" id="27447at2157"/>
<gene>
    <name evidence="5" type="ordered locus">Huta_0745</name>
</gene>